<reference evidence="4" key="2">
    <citation type="submission" date="2020-04" db="EMBL/GenBank/DDBJ databases">
        <authorList>
            <consortium name="NCBI Genome Project"/>
        </authorList>
    </citation>
    <scope>NUCLEOTIDE SEQUENCE</scope>
    <source>
        <strain evidence="4">CBS 304.34</strain>
    </source>
</reference>
<feature type="region of interest" description="Disordered" evidence="1">
    <location>
        <begin position="101"/>
        <end position="120"/>
    </location>
</feature>
<reference evidence="4" key="3">
    <citation type="submission" date="2025-04" db="UniProtKB">
        <authorList>
            <consortium name="RefSeq"/>
        </authorList>
    </citation>
    <scope>IDENTIFICATION</scope>
    <source>
        <strain evidence="4">CBS 304.34</strain>
    </source>
</reference>
<gene>
    <name evidence="2 4" type="ORF">BDZ99DRAFT_522360</name>
</gene>
<evidence type="ECO:0000313" key="2">
    <source>
        <dbReference type="EMBL" id="KAF2807741.1"/>
    </source>
</evidence>
<feature type="region of interest" description="Disordered" evidence="1">
    <location>
        <begin position="1"/>
        <end position="96"/>
    </location>
</feature>
<sequence length="210" mass="22720">MDDFQTPLKDATCVSQTKTPSPPPPAITKRLARLERRRLRLANSIPTSNVDSTRKTSLLPSSYQSPDSIAQVSLPDPHSSPPPKPPRSTRKREKRQARTLARLSHFPQIRVQPPTPDPTASAARLAFETQTLAAWWADLCADADVDAIALRNSSLRYGLAKNVITDHDARAAALHAEESGGMAFFADTSTVAKGRAAGVAVAYAVMRDGN</sequence>
<evidence type="ECO:0000313" key="3">
    <source>
        <dbReference type="Proteomes" id="UP000504636"/>
    </source>
</evidence>
<protein>
    <submittedName>
        <fullName evidence="2 4">Uncharacterized protein</fullName>
    </submittedName>
</protein>
<feature type="compositionally biased region" description="Basic residues" evidence="1">
    <location>
        <begin position="87"/>
        <end position="96"/>
    </location>
</feature>
<evidence type="ECO:0000256" key="1">
    <source>
        <dbReference type="SAM" id="MobiDB-lite"/>
    </source>
</evidence>
<proteinExistence type="predicted"/>
<reference evidence="2 4" key="1">
    <citation type="journal article" date="2020" name="Stud. Mycol.">
        <title>101 Dothideomycetes genomes: a test case for predicting lifestyles and emergence of pathogens.</title>
        <authorList>
            <person name="Haridas S."/>
            <person name="Albert R."/>
            <person name="Binder M."/>
            <person name="Bloem J."/>
            <person name="Labutti K."/>
            <person name="Salamov A."/>
            <person name="Andreopoulos B."/>
            <person name="Baker S."/>
            <person name="Barry K."/>
            <person name="Bills G."/>
            <person name="Bluhm B."/>
            <person name="Cannon C."/>
            <person name="Castanera R."/>
            <person name="Culley D."/>
            <person name="Daum C."/>
            <person name="Ezra D."/>
            <person name="Gonzalez J."/>
            <person name="Henrissat B."/>
            <person name="Kuo A."/>
            <person name="Liang C."/>
            <person name="Lipzen A."/>
            <person name="Lutzoni F."/>
            <person name="Magnuson J."/>
            <person name="Mondo S."/>
            <person name="Nolan M."/>
            <person name="Ohm R."/>
            <person name="Pangilinan J."/>
            <person name="Park H.-J."/>
            <person name="Ramirez L."/>
            <person name="Alfaro M."/>
            <person name="Sun H."/>
            <person name="Tritt A."/>
            <person name="Yoshinaga Y."/>
            <person name="Zwiers L.-H."/>
            <person name="Turgeon B."/>
            <person name="Goodwin S."/>
            <person name="Spatafora J."/>
            <person name="Crous P."/>
            <person name="Grigoriev I."/>
        </authorList>
    </citation>
    <scope>NUCLEOTIDE SEQUENCE</scope>
    <source>
        <strain evidence="2 4">CBS 304.34</strain>
    </source>
</reference>
<dbReference type="AlphaFoldDB" id="A0A6A6YG11"/>
<accession>A0A6A6YG11</accession>
<dbReference type="GeneID" id="54466590"/>
<organism evidence="2">
    <name type="scientific">Mytilinidion resinicola</name>
    <dbReference type="NCBI Taxonomy" id="574789"/>
    <lineage>
        <taxon>Eukaryota</taxon>
        <taxon>Fungi</taxon>
        <taxon>Dikarya</taxon>
        <taxon>Ascomycota</taxon>
        <taxon>Pezizomycotina</taxon>
        <taxon>Dothideomycetes</taxon>
        <taxon>Pleosporomycetidae</taxon>
        <taxon>Mytilinidiales</taxon>
        <taxon>Mytilinidiaceae</taxon>
        <taxon>Mytilinidion</taxon>
    </lineage>
</organism>
<keyword evidence="3" id="KW-1185">Reference proteome</keyword>
<dbReference type="RefSeq" id="XP_033574705.1">
    <property type="nucleotide sequence ID" value="XM_033725697.1"/>
</dbReference>
<feature type="compositionally biased region" description="Polar residues" evidence="1">
    <location>
        <begin position="44"/>
        <end position="71"/>
    </location>
</feature>
<name>A0A6A6YG11_9PEZI</name>
<dbReference type="Proteomes" id="UP000504636">
    <property type="component" value="Unplaced"/>
</dbReference>
<evidence type="ECO:0000313" key="4">
    <source>
        <dbReference type="RefSeq" id="XP_033574705.1"/>
    </source>
</evidence>
<dbReference type="EMBL" id="MU003704">
    <property type="protein sequence ID" value="KAF2807741.1"/>
    <property type="molecule type" value="Genomic_DNA"/>
</dbReference>